<gene>
    <name evidence="3" type="ORF">SAMN02744040_00204</name>
</gene>
<keyword evidence="4" id="KW-1185">Reference proteome</keyword>
<dbReference type="Proteomes" id="UP000242520">
    <property type="component" value="Unassembled WGS sequence"/>
</dbReference>
<dbReference type="SUPFAM" id="SSF158791">
    <property type="entry name" value="MgtE N-terminal domain-like"/>
    <property type="match status" value="1"/>
</dbReference>
<protein>
    <recommendedName>
        <fullName evidence="5">Flagellar motility protein MotE, a chaperone for MotC folding</fullName>
    </recommendedName>
</protein>
<dbReference type="RefSeq" id="WP_072723006.1">
    <property type="nucleotide sequence ID" value="NZ_FQXH01000005.1"/>
</dbReference>
<feature type="transmembrane region" description="Helical" evidence="2">
    <location>
        <begin position="21"/>
        <end position="40"/>
    </location>
</feature>
<evidence type="ECO:0008006" key="5">
    <source>
        <dbReference type="Google" id="ProtNLM"/>
    </source>
</evidence>
<keyword evidence="2" id="KW-1133">Transmembrane helix</keyword>
<evidence type="ECO:0000256" key="1">
    <source>
        <dbReference type="SAM" id="Coils"/>
    </source>
</evidence>
<evidence type="ECO:0000313" key="3">
    <source>
        <dbReference type="EMBL" id="SHG92614.1"/>
    </source>
</evidence>
<name>A0A1M5NSN1_9FIRM</name>
<proteinExistence type="predicted"/>
<evidence type="ECO:0000313" key="4">
    <source>
        <dbReference type="Proteomes" id="UP000242520"/>
    </source>
</evidence>
<dbReference type="STRING" id="1123350.SAMN02744040_00204"/>
<organism evidence="3 4">
    <name type="scientific">Tepidibacter thalassicus DSM 15285</name>
    <dbReference type="NCBI Taxonomy" id="1123350"/>
    <lineage>
        <taxon>Bacteria</taxon>
        <taxon>Bacillati</taxon>
        <taxon>Bacillota</taxon>
        <taxon>Clostridia</taxon>
        <taxon>Peptostreptococcales</taxon>
        <taxon>Peptostreptococcaceae</taxon>
        <taxon>Tepidibacter</taxon>
    </lineage>
</organism>
<reference evidence="4" key="1">
    <citation type="submission" date="2016-11" db="EMBL/GenBank/DDBJ databases">
        <authorList>
            <person name="Varghese N."/>
            <person name="Submissions S."/>
        </authorList>
    </citation>
    <scope>NUCLEOTIDE SEQUENCE [LARGE SCALE GENOMIC DNA]</scope>
    <source>
        <strain evidence="4">DSM 15285</strain>
    </source>
</reference>
<accession>A0A1M5NSN1</accession>
<keyword evidence="1" id="KW-0175">Coiled coil</keyword>
<keyword evidence="2" id="KW-0812">Transmembrane</keyword>
<feature type="coiled-coil region" evidence="1">
    <location>
        <begin position="121"/>
        <end position="189"/>
    </location>
</feature>
<dbReference type="EMBL" id="FQXH01000005">
    <property type="protein sequence ID" value="SHG92614.1"/>
    <property type="molecule type" value="Genomic_DNA"/>
</dbReference>
<evidence type="ECO:0000256" key="2">
    <source>
        <dbReference type="SAM" id="Phobius"/>
    </source>
</evidence>
<feature type="coiled-coil region" evidence="1">
    <location>
        <begin position="222"/>
        <end position="252"/>
    </location>
</feature>
<keyword evidence="2" id="KW-0472">Membrane</keyword>
<dbReference type="AlphaFoldDB" id="A0A1M5NSN1"/>
<sequence>MKENLNENIEENKIKPRKKKFKALVIMLSVLFVTFIILYFTSANINTMINNLLKKAPIIGSSFESIPSKEENEQRKKVLAEYYLSLDADRTVDKLIILKKENRKLYDDIILEMNKIDLSNTKNILKEVRNKELKKDILQREIDDMNKERLNEIKGISNNYLKLGLVGTINNLEEDIINLRLDFEDAAKVIENFKPDYSAKVFYYMDKNISSMIKENMSKKYIEKLDKEIKKYKEYIKEKENLALIYKNKKEEESAKQLQDKDLYSIEDLGIIFANMDYLTAAKILSEFEDKEYLNSVLKQVKYVEELNKDNEKIVNISNDINNALKILDMYKRDLEVLRKSYEKMTPREIADLVNKMTTSKPKFKQYKIDGGKSFIISEEELMIEILKKLKPKLLSQVISNLDNEKGAEISRKIGLPKLQN</sequence>
<dbReference type="OrthoDB" id="1747026at2"/>